<dbReference type="KEGG" id="nsg:H3L94_07735"/>
<dbReference type="EMBL" id="CP059567">
    <property type="protein sequence ID" value="QMT39761.1"/>
    <property type="molecule type" value="Genomic_DNA"/>
</dbReference>
<dbReference type="RefSeq" id="WP_182121547.1">
    <property type="nucleotide sequence ID" value="NZ_CP059567.1"/>
</dbReference>
<keyword evidence="3" id="KW-0443">Lipid metabolism</keyword>
<accession>A0A7D7N691</accession>
<sequence length="255" mass="28823">MNDYSTSLPVRFWRIFRVLLWFFAASLRLFFLPADYSERSRAILQHTARRLLAILHIEVDGPSQLSLPPVFLGVANHVSWLDVFAMMALYPTVFIGKRQIRSWPLIGSVAARAGTVFINRDSRNDVRPINEAIRRALAEGRTVSFFPEAKTSHGLSTLPFKAALFQPAAESGTPVMALGLRYYDQLGNRSTKPAYVGDMNLLVSLWRIVSVPAITIRADFSEPLLLDDEDRMAENGRFLLKDRAESFIRDTVAQH</sequence>
<keyword evidence="5 8" id="KW-0012">Acyltransferase</keyword>
<evidence type="ECO:0000256" key="3">
    <source>
        <dbReference type="ARBA" id="ARBA00023209"/>
    </source>
</evidence>
<feature type="transmembrane region" description="Helical" evidence="6">
    <location>
        <begin position="12"/>
        <end position="31"/>
    </location>
</feature>
<dbReference type="AlphaFoldDB" id="A0A7D7N691"/>
<keyword evidence="6" id="KW-0472">Membrane</keyword>
<evidence type="ECO:0000256" key="1">
    <source>
        <dbReference type="ARBA" id="ARBA00005189"/>
    </source>
</evidence>
<evidence type="ECO:0000256" key="4">
    <source>
        <dbReference type="ARBA" id="ARBA00023264"/>
    </source>
</evidence>
<protein>
    <submittedName>
        <fullName evidence="8">1-acyl-sn-glycerol-3-phosphate acyltransferase</fullName>
    </submittedName>
</protein>
<keyword evidence="6" id="KW-0812">Transmembrane</keyword>
<feature type="domain" description="Phospholipid/glycerol acyltransferase" evidence="7">
    <location>
        <begin position="71"/>
        <end position="183"/>
    </location>
</feature>
<evidence type="ECO:0000256" key="5">
    <source>
        <dbReference type="ARBA" id="ARBA00023315"/>
    </source>
</evidence>
<dbReference type="PANTHER" id="PTHR10434">
    <property type="entry name" value="1-ACYL-SN-GLYCEROL-3-PHOSPHATE ACYLTRANSFERASE"/>
    <property type="match status" value="1"/>
</dbReference>
<dbReference type="CDD" id="cd07989">
    <property type="entry name" value="LPLAT_AGPAT-like"/>
    <property type="match status" value="1"/>
</dbReference>
<comment type="pathway">
    <text evidence="1">Lipid metabolism.</text>
</comment>
<dbReference type="SMART" id="SM00563">
    <property type="entry name" value="PlsC"/>
    <property type="match status" value="1"/>
</dbReference>
<name>A0A7D7N691_9NEIS</name>
<gene>
    <name evidence="8" type="ORF">H3L94_07735</name>
</gene>
<evidence type="ECO:0000313" key="8">
    <source>
        <dbReference type="EMBL" id="QMT39761.1"/>
    </source>
</evidence>
<keyword evidence="3" id="KW-0444">Lipid biosynthesis</keyword>
<dbReference type="Pfam" id="PF01553">
    <property type="entry name" value="Acyltransferase"/>
    <property type="match status" value="1"/>
</dbReference>
<evidence type="ECO:0000259" key="7">
    <source>
        <dbReference type="SMART" id="SM00563"/>
    </source>
</evidence>
<organism evidence="8 9">
    <name type="scientific">Neisseria shayeganii</name>
    <dbReference type="NCBI Taxonomy" id="607712"/>
    <lineage>
        <taxon>Bacteria</taxon>
        <taxon>Pseudomonadati</taxon>
        <taxon>Pseudomonadota</taxon>
        <taxon>Betaproteobacteria</taxon>
        <taxon>Neisseriales</taxon>
        <taxon>Neisseriaceae</taxon>
        <taxon>Neisseria</taxon>
    </lineage>
</organism>
<reference evidence="8 9" key="1">
    <citation type="submission" date="2020-07" db="EMBL/GenBank/DDBJ databases">
        <title>Genomic diversity of species in the Neisseriaceae family.</title>
        <authorList>
            <person name="Vincent A.T."/>
            <person name="Bernet E."/>
            <person name="Veyrier F.J."/>
        </authorList>
    </citation>
    <scope>NUCLEOTIDE SEQUENCE [LARGE SCALE GENOMIC DNA]</scope>
    <source>
        <strain evidence="8 9">DSM 22244</strain>
    </source>
</reference>
<dbReference type="GO" id="GO:0006654">
    <property type="term" value="P:phosphatidic acid biosynthetic process"/>
    <property type="evidence" value="ECO:0007669"/>
    <property type="project" value="TreeGrafter"/>
</dbReference>
<evidence type="ECO:0000256" key="2">
    <source>
        <dbReference type="ARBA" id="ARBA00022679"/>
    </source>
</evidence>
<keyword evidence="3" id="KW-0594">Phospholipid biosynthesis</keyword>
<dbReference type="SUPFAM" id="SSF69593">
    <property type="entry name" value="Glycerol-3-phosphate (1)-acyltransferase"/>
    <property type="match status" value="1"/>
</dbReference>
<keyword evidence="6" id="KW-1133">Transmembrane helix</keyword>
<dbReference type="GO" id="GO:0003841">
    <property type="term" value="F:1-acylglycerol-3-phosphate O-acyltransferase activity"/>
    <property type="evidence" value="ECO:0007669"/>
    <property type="project" value="TreeGrafter"/>
</dbReference>
<dbReference type="Proteomes" id="UP000514752">
    <property type="component" value="Chromosome"/>
</dbReference>
<evidence type="ECO:0000256" key="6">
    <source>
        <dbReference type="SAM" id="Phobius"/>
    </source>
</evidence>
<keyword evidence="4" id="KW-1208">Phospholipid metabolism</keyword>
<evidence type="ECO:0000313" key="9">
    <source>
        <dbReference type="Proteomes" id="UP000514752"/>
    </source>
</evidence>
<proteinExistence type="predicted"/>
<dbReference type="InterPro" id="IPR002123">
    <property type="entry name" value="Plipid/glycerol_acylTrfase"/>
</dbReference>
<keyword evidence="2 8" id="KW-0808">Transferase</keyword>
<dbReference type="PANTHER" id="PTHR10434:SF59">
    <property type="entry name" value="1-ACYL-SN-GLYCEROL-3-PHOSPHATE ACYLTRANSFERASE"/>
    <property type="match status" value="1"/>
</dbReference>